<dbReference type="Gene3D" id="4.10.410.10">
    <property type="entry name" value="Pancreatic trypsin inhibitor Kunitz domain"/>
    <property type="match status" value="1"/>
</dbReference>
<organism evidence="7 8">
    <name type="scientific">Hypsibius exemplaris</name>
    <name type="common">Freshwater tardigrade</name>
    <dbReference type="NCBI Taxonomy" id="2072580"/>
    <lineage>
        <taxon>Eukaryota</taxon>
        <taxon>Metazoa</taxon>
        <taxon>Ecdysozoa</taxon>
        <taxon>Tardigrada</taxon>
        <taxon>Eutardigrada</taxon>
        <taxon>Parachela</taxon>
        <taxon>Hypsibioidea</taxon>
        <taxon>Hypsibiidae</taxon>
        <taxon>Hypsibius</taxon>
    </lineage>
</organism>
<dbReference type="InterPro" id="IPR050098">
    <property type="entry name" value="TFPI/VKTCI-like"/>
</dbReference>
<gene>
    <name evidence="7" type="ORF">BV898_01315</name>
</gene>
<evidence type="ECO:0000256" key="5">
    <source>
        <dbReference type="SAM" id="SignalP"/>
    </source>
</evidence>
<dbReference type="GO" id="GO:0004867">
    <property type="term" value="F:serine-type endopeptidase inhibitor activity"/>
    <property type="evidence" value="ECO:0007669"/>
    <property type="project" value="UniProtKB-KW"/>
</dbReference>
<dbReference type="Pfam" id="PF00014">
    <property type="entry name" value="Kunitz_BPTI"/>
    <property type="match status" value="1"/>
</dbReference>
<comment type="caution">
    <text evidence="7">The sequence shown here is derived from an EMBL/GenBank/DDBJ whole genome shotgun (WGS) entry which is preliminary data.</text>
</comment>
<protein>
    <recommendedName>
        <fullName evidence="6">BPTI/Kunitz inhibitor domain-containing protein</fullName>
    </recommendedName>
</protein>
<reference evidence="8" key="1">
    <citation type="submission" date="2017-01" db="EMBL/GenBank/DDBJ databases">
        <title>Comparative genomics of anhydrobiosis in the tardigrade Hypsibius dujardini.</title>
        <authorList>
            <person name="Yoshida Y."/>
            <person name="Koutsovoulos G."/>
            <person name="Laetsch D."/>
            <person name="Stevens L."/>
            <person name="Kumar S."/>
            <person name="Horikawa D."/>
            <person name="Ishino K."/>
            <person name="Komine S."/>
            <person name="Tomita M."/>
            <person name="Blaxter M."/>
            <person name="Arakawa K."/>
        </authorList>
    </citation>
    <scope>NUCLEOTIDE SEQUENCE [LARGE SCALE GENOMIC DNA]</scope>
    <source>
        <strain evidence="8">Z151</strain>
    </source>
</reference>
<dbReference type="PROSITE" id="PS50279">
    <property type="entry name" value="BPTI_KUNITZ_2"/>
    <property type="match status" value="1"/>
</dbReference>
<dbReference type="SUPFAM" id="SSF57362">
    <property type="entry name" value="BPTI-like"/>
    <property type="match status" value="1"/>
</dbReference>
<evidence type="ECO:0000256" key="3">
    <source>
        <dbReference type="ARBA" id="ARBA00023157"/>
    </source>
</evidence>
<dbReference type="PANTHER" id="PTHR10083">
    <property type="entry name" value="KUNITZ-TYPE PROTEASE INHIBITOR-RELATED"/>
    <property type="match status" value="1"/>
</dbReference>
<keyword evidence="3" id="KW-1015">Disulfide bond</keyword>
<keyword evidence="2" id="KW-0722">Serine protease inhibitor</keyword>
<evidence type="ECO:0000256" key="2">
    <source>
        <dbReference type="ARBA" id="ARBA00022900"/>
    </source>
</evidence>
<dbReference type="EMBL" id="MTYJ01000005">
    <property type="protein sequence ID" value="OQV24723.1"/>
    <property type="molecule type" value="Genomic_DNA"/>
</dbReference>
<proteinExistence type="predicted"/>
<dbReference type="PROSITE" id="PS00280">
    <property type="entry name" value="BPTI_KUNITZ_1"/>
    <property type="match status" value="1"/>
</dbReference>
<dbReference type="PANTHER" id="PTHR10083:SF380">
    <property type="entry name" value="COLOSTRUM TRYPSIN INHIBITOR"/>
    <property type="match status" value="1"/>
</dbReference>
<evidence type="ECO:0000313" key="8">
    <source>
        <dbReference type="Proteomes" id="UP000192578"/>
    </source>
</evidence>
<dbReference type="GO" id="GO:0005615">
    <property type="term" value="C:extracellular space"/>
    <property type="evidence" value="ECO:0007669"/>
    <property type="project" value="TreeGrafter"/>
</dbReference>
<evidence type="ECO:0000313" key="7">
    <source>
        <dbReference type="EMBL" id="OQV24723.1"/>
    </source>
</evidence>
<dbReference type="FunFam" id="4.10.410.10:FF:000020">
    <property type="entry name" value="Collagen, type VI, alpha 3"/>
    <property type="match status" value="1"/>
</dbReference>
<feature type="region of interest" description="Disordered" evidence="4">
    <location>
        <begin position="113"/>
        <end position="137"/>
    </location>
</feature>
<feature type="signal peptide" evidence="5">
    <location>
        <begin position="1"/>
        <end position="33"/>
    </location>
</feature>
<dbReference type="Proteomes" id="UP000192578">
    <property type="component" value="Unassembled WGS sequence"/>
</dbReference>
<feature type="chain" id="PRO_5012212937" description="BPTI/Kunitz inhibitor domain-containing protein" evidence="5">
    <location>
        <begin position="34"/>
        <end position="137"/>
    </location>
</feature>
<evidence type="ECO:0000256" key="4">
    <source>
        <dbReference type="SAM" id="MobiDB-lite"/>
    </source>
</evidence>
<dbReference type="OrthoDB" id="4473401at2759"/>
<feature type="domain" description="BPTI/Kunitz inhibitor" evidence="6">
    <location>
        <begin position="52"/>
        <end position="102"/>
    </location>
</feature>
<dbReference type="InterPro" id="IPR020901">
    <property type="entry name" value="Prtase_inh_Kunz-CS"/>
</dbReference>
<dbReference type="InterPro" id="IPR036880">
    <property type="entry name" value="Kunitz_BPTI_sf"/>
</dbReference>
<keyword evidence="1" id="KW-0646">Protease inhibitor</keyword>
<sequence length="137" mass="15196">MRASKNTRTLFRGWSLFCCTLLGLTMHSTSILSAGLDSIYDEKSPTEPWHYCGLVPWTGPCRAFLPKWFYNVTSATCDPFIYGGCRGNRNRFEERSECISVCRPAVFGSSQYLGSSSSSMSEPLLRSGSSSGNYNSD</sequence>
<dbReference type="InterPro" id="IPR002223">
    <property type="entry name" value="Kunitz_BPTI"/>
</dbReference>
<keyword evidence="8" id="KW-1185">Reference proteome</keyword>
<dbReference type="AlphaFoldDB" id="A0A1W0XB35"/>
<dbReference type="CDD" id="cd00109">
    <property type="entry name" value="Kunitz-type"/>
    <property type="match status" value="1"/>
</dbReference>
<accession>A0A1W0XB35</accession>
<name>A0A1W0XB35_HYPEX</name>
<keyword evidence="5" id="KW-0732">Signal</keyword>
<dbReference type="SMART" id="SM00131">
    <property type="entry name" value="KU"/>
    <property type="match status" value="1"/>
</dbReference>
<dbReference type="PRINTS" id="PR00759">
    <property type="entry name" value="BASICPTASE"/>
</dbReference>
<evidence type="ECO:0000259" key="6">
    <source>
        <dbReference type="PROSITE" id="PS50279"/>
    </source>
</evidence>
<evidence type="ECO:0000256" key="1">
    <source>
        <dbReference type="ARBA" id="ARBA00022690"/>
    </source>
</evidence>